<dbReference type="RefSeq" id="WP_006598026.1">
    <property type="nucleotide sequence ID" value="NZ_GL622359.1"/>
</dbReference>
<evidence type="ECO:0000256" key="1">
    <source>
        <dbReference type="ARBA" id="ARBA00030291"/>
    </source>
</evidence>
<dbReference type="PROSITE" id="PS51819">
    <property type="entry name" value="VOC"/>
    <property type="match status" value="1"/>
</dbReference>
<dbReference type="Pfam" id="PF00903">
    <property type="entry name" value="Glyoxalase"/>
    <property type="match status" value="1"/>
</dbReference>
<dbReference type="GO" id="GO:0019243">
    <property type="term" value="P:methylglyoxal catabolic process to D-lactate via S-lactoyl-glutathione"/>
    <property type="evidence" value="ECO:0007669"/>
    <property type="project" value="TreeGrafter"/>
</dbReference>
<evidence type="ECO:0000259" key="5">
    <source>
        <dbReference type="PROSITE" id="PS51819"/>
    </source>
</evidence>
<comment type="caution">
    <text evidence="6">The sequence shown here is derived from an EMBL/GenBank/DDBJ whole genome shotgun (WGS) entry which is preliminary data.</text>
</comment>
<dbReference type="SUPFAM" id="SSF54593">
    <property type="entry name" value="Glyoxalase/Bleomycin resistance protein/Dihydroxybiphenyl dioxygenase"/>
    <property type="match status" value="1"/>
</dbReference>
<dbReference type="eggNOG" id="COG0346">
    <property type="taxonomic scope" value="Bacteria"/>
</dbReference>
<reference evidence="6 7" key="1">
    <citation type="submission" date="2010-12" db="EMBL/GenBank/DDBJ databases">
        <authorList>
            <person name="Muzny D."/>
            <person name="Qin X."/>
            <person name="Deng J."/>
            <person name="Jiang H."/>
            <person name="Liu Y."/>
            <person name="Qu J."/>
            <person name="Song X.-Z."/>
            <person name="Zhang L."/>
            <person name="Thornton R."/>
            <person name="Coyle M."/>
            <person name="Francisco L."/>
            <person name="Jackson L."/>
            <person name="Javaid M."/>
            <person name="Korchina V."/>
            <person name="Kovar C."/>
            <person name="Mata R."/>
            <person name="Mathew T."/>
            <person name="Ngo R."/>
            <person name="Nguyen L."/>
            <person name="Nguyen N."/>
            <person name="Okwuonu G."/>
            <person name="Ongeri F."/>
            <person name="Pham C."/>
            <person name="Simmons D."/>
            <person name="Wilczek-Boney K."/>
            <person name="Hale W."/>
            <person name="Jakkamsetti A."/>
            <person name="Pham P."/>
            <person name="Ruth R."/>
            <person name="San Lucas F."/>
            <person name="Warren J."/>
            <person name="Zhang J."/>
            <person name="Zhao Z."/>
            <person name="Zhou C."/>
            <person name="Zhu D."/>
            <person name="Lee S."/>
            <person name="Bess C."/>
            <person name="Blankenburg K."/>
            <person name="Forbes L."/>
            <person name="Fu Q."/>
            <person name="Gubbala S."/>
            <person name="Hirani K."/>
            <person name="Jayaseelan J.C."/>
            <person name="Lara F."/>
            <person name="Munidasa M."/>
            <person name="Palculict T."/>
            <person name="Patil S."/>
            <person name="Pu L.-L."/>
            <person name="Saada N."/>
            <person name="Tang L."/>
            <person name="Weissenberger G."/>
            <person name="Zhu Y."/>
            <person name="Hemphill L."/>
            <person name="Shang Y."/>
            <person name="Youmans B."/>
            <person name="Ayvaz T."/>
            <person name="Ross M."/>
            <person name="Santibanez J."/>
            <person name="Aqrawi P."/>
            <person name="Gross S."/>
            <person name="Joshi V."/>
            <person name="Fowler G."/>
            <person name="Nazareth L."/>
            <person name="Reid J."/>
            <person name="Worley K."/>
            <person name="Petrosino J."/>
            <person name="Highlander S."/>
            <person name="Gibbs R."/>
        </authorList>
    </citation>
    <scope>NUCLEOTIDE SEQUENCE [LARGE SCALE GENOMIC DNA]</scope>
    <source>
        <strain evidence="6 7">ATCC 23263</strain>
    </source>
</reference>
<dbReference type="InterPro" id="IPR037523">
    <property type="entry name" value="VOC_core"/>
</dbReference>
<dbReference type="GO" id="GO:0004462">
    <property type="term" value="F:lactoylglutathione lyase activity"/>
    <property type="evidence" value="ECO:0007669"/>
    <property type="project" value="TreeGrafter"/>
</dbReference>
<evidence type="ECO:0000313" key="7">
    <source>
        <dbReference type="Proteomes" id="UP000004754"/>
    </source>
</evidence>
<accession>E6MF22</accession>
<dbReference type="PANTHER" id="PTHR46036">
    <property type="entry name" value="LACTOYLGLUTATHIONE LYASE"/>
    <property type="match status" value="1"/>
</dbReference>
<name>E6MF22_9FIRM</name>
<dbReference type="EMBL" id="AEQN01000010">
    <property type="protein sequence ID" value="EFV02372.1"/>
    <property type="molecule type" value="Genomic_DNA"/>
</dbReference>
<evidence type="ECO:0000313" key="6">
    <source>
        <dbReference type="EMBL" id="EFV02372.1"/>
    </source>
</evidence>
<keyword evidence="7" id="KW-1185">Reference proteome</keyword>
<dbReference type="HOGENOM" id="CLU_046006_8_4_9"/>
<evidence type="ECO:0000256" key="2">
    <source>
        <dbReference type="ARBA" id="ARBA00030892"/>
    </source>
</evidence>
<feature type="domain" description="VOC" evidence="5">
    <location>
        <begin position="5"/>
        <end position="128"/>
    </location>
</feature>
<dbReference type="Gene3D" id="3.10.180.10">
    <property type="entry name" value="2,3-Dihydroxybiphenyl 1,2-Dioxygenase, domain 1"/>
    <property type="match status" value="1"/>
</dbReference>
<organism evidence="6 7">
    <name type="scientific">Pseudoramibacter alactolyticus ATCC 23263</name>
    <dbReference type="NCBI Taxonomy" id="887929"/>
    <lineage>
        <taxon>Bacteria</taxon>
        <taxon>Bacillati</taxon>
        <taxon>Bacillota</taxon>
        <taxon>Clostridia</taxon>
        <taxon>Eubacteriales</taxon>
        <taxon>Eubacteriaceae</taxon>
        <taxon>Pseudoramibacter</taxon>
    </lineage>
</organism>
<dbReference type="InterPro" id="IPR004360">
    <property type="entry name" value="Glyas_Fos-R_dOase_dom"/>
</dbReference>
<dbReference type="InterPro" id="IPR029068">
    <property type="entry name" value="Glyas_Bleomycin-R_OHBP_Dase"/>
</dbReference>
<evidence type="ECO:0000256" key="4">
    <source>
        <dbReference type="ARBA" id="ARBA00033298"/>
    </source>
</evidence>
<dbReference type="OrthoDB" id="192739at2"/>
<keyword evidence="6" id="KW-0456">Lyase</keyword>
<dbReference type="PANTHER" id="PTHR46036:SF5">
    <property type="entry name" value="LACTOYLGLUTATHIONE LYASE"/>
    <property type="match status" value="1"/>
</dbReference>
<dbReference type="Proteomes" id="UP000004754">
    <property type="component" value="Unassembled WGS sequence"/>
</dbReference>
<dbReference type="AlphaFoldDB" id="E6MF22"/>
<dbReference type="STRING" id="887929.HMP0721_0605"/>
<proteinExistence type="predicted"/>
<dbReference type="GO" id="GO:0005737">
    <property type="term" value="C:cytoplasm"/>
    <property type="evidence" value="ECO:0007669"/>
    <property type="project" value="TreeGrafter"/>
</dbReference>
<sequence>MAHCKMTHEMIRVFDLERSIAFYADALDMHESRRKEQPAGKFTLVFLSDGESDFELELTYNYDPEVPYTHGTGYGHLAVWVDDLEATYKEHQQKGYAVGPLKGLSGDGRKNYYFLTDPDGYQIEVIRRPQ</sequence>
<protein>
    <recommendedName>
        <fullName evidence="2">Aldoketomutase</fullName>
    </recommendedName>
    <alternativeName>
        <fullName evidence="1">Ketone-aldehyde mutase</fullName>
    </alternativeName>
    <alternativeName>
        <fullName evidence="3">Methylglyoxalase</fullName>
    </alternativeName>
    <alternativeName>
        <fullName evidence="4">S-D-lactoylglutathione methylglyoxal lyase</fullName>
    </alternativeName>
</protein>
<evidence type="ECO:0000256" key="3">
    <source>
        <dbReference type="ARBA" id="ARBA00032460"/>
    </source>
</evidence>
<gene>
    <name evidence="6" type="ORF">HMP0721_0605</name>
</gene>